<comment type="catalytic activity">
    <reaction evidence="1">
        <text>a beta-lactam + H2O = a substituted beta-amino acid</text>
        <dbReference type="Rhea" id="RHEA:20401"/>
        <dbReference type="ChEBI" id="CHEBI:15377"/>
        <dbReference type="ChEBI" id="CHEBI:35627"/>
        <dbReference type="ChEBI" id="CHEBI:140347"/>
        <dbReference type="EC" id="3.5.2.6"/>
    </reaction>
</comment>
<dbReference type="Proteomes" id="UP000256379">
    <property type="component" value="Unassembled WGS sequence"/>
</dbReference>
<name>A0A3D8IP85_9HELI</name>
<feature type="signal peptide" evidence="9">
    <location>
        <begin position="1"/>
        <end position="20"/>
    </location>
</feature>
<keyword evidence="6" id="KW-0802">TPR repeat</keyword>
<keyword evidence="4" id="KW-0677">Repeat</keyword>
<sequence>MKKKLICLFVFSIISLYGYSQNLINECNQGYSKSCLALMWQAKDLKDTKNFALYQEKVINMLDKACAKDFQACLMLANMYGDEKTALHISQMTNAMKDNTDSSKNKTIQSKQVFSQKLVNSQGLNVANKERSNSESIFSNSTLQIFSVVQNAQKVLHYQEQSIPLLETACYYNDNVQACVLLSYFSEYGIATAQNRPKAKRLFDLALDISTRKCMLENESACDLLDVYPNYQQEIAENIADLERKCEENDSLSCWRAMLYYTQGYYTGSHKQGHEDKSDFVKSAHLLQKVCKLDKKHCENTIFQHKNAKECLLKNNMTACRNVEGSNKVEFLSLACDSGDLQSCYALRSLPLFQETKRYIKLLQRMCRGGVIEACTELADIYRDGKRVAKDLKKSLSFSQRACNWSIKNQSDGGVCEYAGIGYEEGKYVKQDIQKAIESYRYACLSAKYGGSACGRLGNLYEKYKGNPKDTIQWHIKACEGENISVKSCNKVAQAYFRGDLLPQDINKAIEIYDKILMNNQPHKEDAYFALANIYSQDTIYSHKTQTMEENEFLDYAKSLIYYRKACEMGLESACDIQVVFKDIAQECFMGNYNSCYQVASTLELLQDSYYKGKIKLDIENIRFDSAMLPNSSLSNFPNKELDSHAISLLSNQLYIRACRYDVAQACKRAYSLGLAQIQNMKNLQSQDSKNMEFYKGICKYIEKEKVKSICIEVAKYALNNQEYAEAIWALESFNAKNDIEPLNLITMAYFYTKEYVKLLDTYKLIYKYGVPSDYYYLGVMYEDGLGVRQNYLNASRIYSVSHSARGYYGLARMFEYGLGVYRDFGRAKDLYQVACPLDIHSAQNPTISFSYTGVSSESDEPLGSDVANVETYEDKSFGLGFEKYVSPLACVKLGNLQKQDNNLKQAQQYFIQACEFGYNGNEILCENILK</sequence>
<evidence type="ECO:0000256" key="7">
    <source>
        <dbReference type="ARBA" id="ARBA00023157"/>
    </source>
</evidence>
<dbReference type="InterPro" id="IPR040239">
    <property type="entry name" value="HcpB-like"/>
</dbReference>
<feature type="chain" id="PRO_5017595966" description="beta-lactamase" evidence="9">
    <location>
        <begin position="21"/>
        <end position="931"/>
    </location>
</feature>
<keyword evidence="8" id="KW-0046">Antibiotic resistance</keyword>
<comment type="caution">
    <text evidence="10">The sequence shown here is derived from an EMBL/GenBank/DDBJ whole genome shotgun (WGS) entry which is preliminary data.</text>
</comment>
<dbReference type="EC" id="3.5.2.6" evidence="3"/>
<dbReference type="Gene3D" id="1.25.40.10">
    <property type="entry name" value="Tetratricopeptide repeat domain"/>
    <property type="match status" value="4"/>
</dbReference>
<dbReference type="EMBL" id="NXLQ01000002">
    <property type="protein sequence ID" value="RDU67032.1"/>
    <property type="molecule type" value="Genomic_DNA"/>
</dbReference>
<evidence type="ECO:0000256" key="6">
    <source>
        <dbReference type="ARBA" id="ARBA00022803"/>
    </source>
</evidence>
<dbReference type="AlphaFoldDB" id="A0A3D8IP85"/>
<dbReference type="InterPro" id="IPR006597">
    <property type="entry name" value="Sel1-like"/>
</dbReference>
<evidence type="ECO:0000256" key="2">
    <source>
        <dbReference type="ARBA" id="ARBA00008486"/>
    </source>
</evidence>
<keyword evidence="5" id="KW-0378">Hydrolase</keyword>
<dbReference type="OrthoDB" id="5483576at2"/>
<dbReference type="Pfam" id="PF08238">
    <property type="entry name" value="Sel1"/>
    <property type="match status" value="8"/>
</dbReference>
<keyword evidence="11" id="KW-1185">Reference proteome</keyword>
<organism evidence="10 11">
    <name type="scientific">Helicobacter didelphidarum</name>
    <dbReference type="NCBI Taxonomy" id="2040648"/>
    <lineage>
        <taxon>Bacteria</taxon>
        <taxon>Pseudomonadati</taxon>
        <taxon>Campylobacterota</taxon>
        <taxon>Epsilonproteobacteria</taxon>
        <taxon>Campylobacterales</taxon>
        <taxon>Helicobacteraceae</taxon>
        <taxon>Helicobacter</taxon>
    </lineage>
</organism>
<evidence type="ECO:0000256" key="8">
    <source>
        <dbReference type="ARBA" id="ARBA00023251"/>
    </source>
</evidence>
<comment type="similarity">
    <text evidence="2">Belongs to the hcp beta-lactamase family.</text>
</comment>
<dbReference type="PANTHER" id="PTHR13891">
    <property type="entry name" value="CYTOCHROME C OXIDASE ASSEMBLY FACTOR 7"/>
    <property type="match status" value="1"/>
</dbReference>
<accession>A0A3D8IP85</accession>
<evidence type="ECO:0000256" key="3">
    <source>
        <dbReference type="ARBA" id="ARBA00012865"/>
    </source>
</evidence>
<dbReference type="InterPro" id="IPR011990">
    <property type="entry name" value="TPR-like_helical_dom_sf"/>
</dbReference>
<evidence type="ECO:0000313" key="10">
    <source>
        <dbReference type="EMBL" id="RDU67032.1"/>
    </source>
</evidence>
<dbReference type="RefSeq" id="WP_115542327.1">
    <property type="nucleotide sequence ID" value="NZ_NXLQ01000002.1"/>
</dbReference>
<proteinExistence type="inferred from homology"/>
<protein>
    <recommendedName>
        <fullName evidence="3">beta-lactamase</fullName>
        <ecNumber evidence="3">3.5.2.6</ecNumber>
    </recommendedName>
</protein>
<keyword evidence="7" id="KW-1015">Disulfide bond</keyword>
<dbReference type="PANTHER" id="PTHR13891:SF1">
    <property type="entry name" value="CYTOCHROME C OXIDASE ASSEMBLY FACTOR 7"/>
    <property type="match status" value="1"/>
</dbReference>
<evidence type="ECO:0000313" key="11">
    <source>
        <dbReference type="Proteomes" id="UP000256379"/>
    </source>
</evidence>
<evidence type="ECO:0000256" key="9">
    <source>
        <dbReference type="SAM" id="SignalP"/>
    </source>
</evidence>
<evidence type="ECO:0000256" key="5">
    <source>
        <dbReference type="ARBA" id="ARBA00022801"/>
    </source>
</evidence>
<keyword evidence="9" id="KW-0732">Signal</keyword>
<dbReference type="SUPFAM" id="SSF81901">
    <property type="entry name" value="HCP-like"/>
    <property type="match status" value="4"/>
</dbReference>
<dbReference type="GO" id="GO:0046677">
    <property type="term" value="P:response to antibiotic"/>
    <property type="evidence" value="ECO:0007669"/>
    <property type="project" value="UniProtKB-KW"/>
</dbReference>
<evidence type="ECO:0000256" key="1">
    <source>
        <dbReference type="ARBA" id="ARBA00001526"/>
    </source>
</evidence>
<reference evidence="10 11" key="1">
    <citation type="submission" date="2018-04" db="EMBL/GenBank/DDBJ databases">
        <title>Novel Campyloabacter and Helicobacter Species and Strains.</title>
        <authorList>
            <person name="Mannion A.J."/>
            <person name="Shen Z."/>
            <person name="Fox J.G."/>
        </authorList>
    </citation>
    <scope>NUCLEOTIDE SEQUENCE [LARGE SCALE GENOMIC DNA]</scope>
    <source>
        <strain evidence="10 11">MIT 17-337</strain>
    </source>
</reference>
<dbReference type="SMART" id="SM00671">
    <property type="entry name" value="SEL1"/>
    <property type="match status" value="9"/>
</dbReference>
<dbReference type="GO" id="GO:0008800">
    <property type="term" value="F:beta-lactamase activity"/>
    <property type="evidence" value="ECO:0007669"/>
    <property type="project" value="UniProtKB-EC"/>
</dbReference>
<evidence type="ECO:0000256" key="4">
    <source>
        <dbReference type="ARBA" id="ARBA00022737"/>
    </source>
</evidence>
<gene>
    <name evidence="10" type="ORF">CQA53_01865</name>
</gene>